<keyword evidence="7 14" id="KW-0418">Kinase</keyword>
<keyword evidence="5" id="KW-0808">Transferase</keyword>
<organism evidence="14 16">
    <name type="scientific">Porphyromonas macacae</name>
    <dbReference type="NCBI Taxonomy" id="28115"/>
    <lineage>
        <taxon>Bacteria</taxon>
        <taxon>Pseudomonadati</taxon>
        <taxon>Bacteroidota</taxon>
        <taxon>Bacteroidia</taxon>
        <taxon>Bacteroidales</taxon>
        <taxon>Porphyromonadaceae</taxon>
        <taxon>Porphyromonas</taxon>
    </lineage>
</organism>
<evidence type="ECO:0000256" key="6">
    <source>
        <dbReference type="ARBA" id="ARBA00022741"/>
    </source>
</evidence>
<comment type="similarity">
    <text evidence="2">Belongs to the HPPK family.</text>
</comment>
<sequence length="155" mass="17654">MLYLGLGSNAGDREDNLRHSILLIEERVGSVAVCSDVIETEPWGYRSNNPYLNQVIGVESKKSPEEILLITQDIERRLGRTQKSISGVYNDRTVDIDLLIWDDRVVNQPHLQIPHPLMHLRSFVLEPLSSIAPDLVHPLLKKSMTDLYLSQQNDK</sequence>
<evidence type="ECO:0000256" key="12">
    <source>
        <dbReference type="ARBA" id="ARBA00033413"/>
    </source>
</evidence>
<evidence type="ECO:0000256" key="8">
    <source>
        <dbReference type="ARBA" id="ARBA00022840"/>
    </source>
</evidence>
<proteinExistence type="inferred from homology"/>
<dbReference type="GO" id="GO:0046654">
    <property type="term" value="P:tetrahydrofolate biosynthetic process"/>
    <property type="evidence" value="ECO:0007669"/>
    <property type="project" value="UniProtKB-UniPathway"/>
</dbReference>
<evidence type="ECO:0000259" key="13">
    <source>
        <dbReference type="Pfam" id="PF01288"/>
    </source>
</evidence>
<dbReference type="InterPro" id="IPR000550">
    <property type="entry name" value="Hppk"/>
</dbReference>
<evidence type="ECO:0000256" key="4">
    <source>
        <dbReference type="ARBA" id="ARBA00016218"/>
    </source>
</evidence>
<dbReference type="EC" id="2.7.6.3" evidence="3"/>
<dbReference type="OrthoDB" id="9808041at2"/>
<dbReference type="SUPFAM" id="SSF55083">
    <property type="entry name" value="6-hydroxymethyl-7,8-dihydropterin pyrophosphokinase, HPPK"/>
    <property type="match status" value="1"/>
</dbReference>
<dbReference type="AlphaFoldDB" id="A0A0A2EFC2"/>
<dbReference type="EMBL" id="UGTF01000002">
    <property type="protein sequence ID" value="SUB89480.1"/>
    <property type="molecule type" value="Genomic_DNA"/>
</dbReference>
<comment type="function">
    <text evidence="10">Catalyzes the transfer of pyrophosphate from adenosine triphosphate (ATP) to 6-hydroxymethyl-7,8-dihydropterin, an enzymatic step in folate biosynthesis pathway.</text>
</comment>
<keyword evidence="9" id="KW-0289">Folate biosynthesis</keyword>
<dbReference type="Proteomes" id="UP000030103">
    <property type="component" value="Unassembled WGS sequence"/>
</dbReference>
<dbReference type="Gene3D" id="3.30.70.560">
    <property type="entry name" value="7,8-Dihydro-6-hydroxymethylpterin-pyrophosphokinase HPPK"/>
    <property type="match status" value="1"/>
</dbReference>
<dbReference type="Pfam" id="PF01288">
    <property type="entry name" value="HPPK"/>
    <property type="match status" value="1"/>
</dbReference>
<gene>
    <name evidence="15" type="primary">sulD</name>
    <name evidence="14" type="ORF">HQ47_00505</name>
    <name evidence="15" type="ORF">NCTC11632_01590</name>
</gene>
<evidence type="ECO:0000313" key="15">
    <source>
        <dbReference type="EMBL" id="SUB89480.1"/>
    </source>
</evidence>
<dbReference type="PANTHER" id="PTHR43071">
    <property type="entry name" value="2-AMINO-4-HYDROXY-6-HYDROXYMETHYLDIHYDROPTERIDINE PYROPHOSPHOKINASE"/>
    <property type="match status" value="1"/>
</dbReference>
<dbReference type="GO" id="GO:0005524">
    <property type="term" value="F:ATP binding"/>
    <property type="evidence" value="ECO:0007669"/>
    <property type="project" value="UniProtKB-KW"/>
</dbReference>
<evidence type="ECO:0000256" key="2">
    <source>
        <dbReference type="ARBA" id="ARBA00005810"/>
    </source>
</evidence>
<evidence type="ECO:0000313" key="14">
    <source>
        <dbReference type="EMBL" id="KGN76307.1"/>
    </source>
</evidence>
<keyword evidence="8" id="KW-0067">ATP-binding</keyword>
<keyword evidence="6" id="KW-0547">Nucleotide-binding</keyword>
<dbReference type="EMBL" id="JRFA01000002">
    <property type="protein sequence ID" value="KGN76307.1"/>
    <property type="molecule type" value="Genomic_DNA"/>
</dbReference>
<evidence type="ECO:0000256" key="9">
    <source>
        <dbReference type="ARBA" id="ARBA00022909"/>
    </source>
</evidence>
<reference evidence="14 16" key="1">
    <citation type="submission" date="2014-09" db="EMBL/GenBank/DDBJ databases">
        <title>Draft Genome Sequence of Porphyromonas macacae COT-192_OH2859.</title>
        <authorList>
            <person name="Wallis C."/>
            <person name="Deusch O."/>
            <person name="O'Flynn C."/>
            <person name="Davis I."/>
            <person name="Horsfall A."/>
            <person name="Kirkwood N."/>
            <person name="Harris S."/>
            <person name="Eisen J.A."/>
            <person name="Coil D.A."/>
            <person name="Darling A.E."/>
            <person name="Jospin G."/>
            <person name="Alexiev A."/>
        </authorList>
    </citation>
    <scope>NUCLEOTIDE SEQUENCE [LARGE SCALE GENOMIC DNA]</scope>
    <source>
        <strain evidence="16">COT-192 OH2859</strain>
        <strain evidence="14">COT-192_OH2859</strain>
    </source>
</reference>
<dbReference type="UniPathway" id="UPA00077">
    <property type="reaction ID" value="UER00155"/>
</dbReference>
<evidence type="ECO:0000313" key="17">
    <source>
        <dbReference type="Proteomes" id="UP000254156"/>
    </source>
</evidence>
<keyword evidence="16" id="KW-1185">Reference proteome</keyword>
<feature type="domain" description="7,8-dihydro-6-hydroxymethylpterin-pyrophosphokinase" evidence="13">
    <location>
        <begin position="3"/>
        <end position="133"/>
    </location>
</feature>
<name>A0A0A2EFC2_9PORP</name>
<dbReference type="STRING" id="28115.HQ47_00505"/>
<reference evidence="15 17" key="2">
    <citation type="submission" date="2018-06" db="EMBL/GenBank/DDBJ databases">
        <authorList>
            <consortium name="Pathogen Informatics"/>
            <person name="Doyle S."/>
        </authorList>
    </citation>
    <scope>NUCLEOTIDE SEQUENCE [LARGE SCALE GENOMIC DNA]</scope>
    <source>
        <strain evidence="15 17">NCTC11632</strain>
    </source>
</reference>
<comment type="pathway">
    <text evidence="1">Cofactor biosynthesis; tetrahydrofolate biosynthesis; 2-amino-4-hydroxy-6-hydroxymethyl-7,8-dihydropteridine diphosphate from 7,8-dihydroneopterin triphosphate: step 4/4.</text>
</comment>
<accession>A0A0A2EFC2</accession>
<dbReference type="PANTHER" id="PTHR43071:SF1">
    <property type="entry name" value="2-AMINO-4-HYDROXY-6-HYDROXYMETHYLDIHYDROPTERIDINE PYROPHOSPHOKINASE"/>
    <property type="match status" value="1"/>
</dbReference>
<dbReference type="GO" id="GO:0003848">
    <property type="term" value="F:2-amino-4-hydroxy-6-hydroxymethyldihydropteridine diphosphokinase activity"/>
    <property type="evidence" value="ECO:0007669"/>
    <property type="project" value="UniProtKB-EC"/>
</dbReference>
<evidence type="ECO:0000313" key="16">
    <source>
        <dbReference type="Proteomes" id="UP000030103"/>
    </source>
</evidence>
<dbReference type="CDD" id="cd00483">
    <property type="entry name" value="HPPK"/>
    <property type="match status" value="1"/>
</dbReference>
<evidence type="ECO:0000256" key="7">
    <source>
        <dbReference type="ARBA" id="ARBA00022777"/>
    </source>
</evidence>
<dbReference type="InterPro" id="IPR035907">
    <property type="entry name" value="Hppk_sf"/>
</dbReference>
<dbReference type="GO" id="GO:0046656">
    <property type="term" value="P:folic acid biosynthetic process"/>
    <property type="evidence" value="ECO:0007669"/>
    <property type="project" value="UniProtKB-KW"/>
</dbReference>
<evidence type="ECO:0000256" key="1">
    <source>
        <dbReference type="ARBA" id="ARBA00005051"/>
    </source>
</evidence>
<dbReference type="eggNOG" id="COG0801">
    <property type="taxonomic scope" value="Bacteria"/>
</dbReference>
<protein>
    <recommendedName>
        <fullName evidence="4">2-amino-4-hydroxy-6-hydroxymethyldihydropteridine pyrophosphokinase</fullName>
        <ecNumber evidence="3">2.7.6.3</ecNumber>
    </recommendedName>
    <alternativeName>
        <fullName evidence="11">6-hydroxymethyl-7,8-dihydropterin pyrophosphokinase</fullName>
    </alternativeName>
    <alternativeName>
        <fullName evidence="12">7,8-dihydro-6-hydroxymethylpterin-pyrophosphokinase</fullName>
    </alternativeName>
</protein>
<dbReference type="Proteomes" id="UP000254156">
    <property type="component" value="Unassembled WGS sequence"/>
</dbReference>
<dbReference type="GO" id="GO:0016301">
    <property type="term" value="F:kinase activity"/>
    <property type="evidence" value="ECO:0007669"/>
    <property type="project" value="UniProtKB-KW"/>
</dbReference>
<evidence type="ECO:0000256" key="3">
    <source>
        <dbReference type="ARBA" id="ARBA00013253"/>
    </source>
</evidence>
<dbReference type="RefSeq" id="WP_025004239.1">
    <property type="nucleotide sequence ID" value="NZ_JASBZX010000011.1"/>
</dbReference>
<evidence type="ECO:0000256" key="11">
    <source>
        <dbReference type="ARBA" id="ARBA00029766"/>
    </source>
</evidence>
<dbReference type="NCBIfam" id="TIGR01498">
    <property type="entry name" value="folK"/>
    <property type="match status" value="1"/>
</dbReference>
<evidence type="ECO:0000256" key="10">
    <source>
        <dbReference type="ARBA" id="ARBA00029409"/>
    </source>
</evidence>
<evidence type="ECO:0000256" key="5">
    <source>
        <dbReference type="ARBA" id="ARBA00022679"/>
    </source>
</evidence>